<dbReference type="AlphaFoldDB" id="B3PH33"/>
<dbReference type="HOGENOM" id="CLU_074824_0_0_6"/>
<dbReference type="EMBL" id="CP000934">
    <property type="protein sequence ID" value="ACE83220.1"/>
    <property type="molecule type" value="Genomic_DNA"/>
</dbReference>
<keyword evidence="2" id="KW-1185">Reference proteome</keyword>
<dbReference type="eggNOG" id="ENOG502ZBW3">
    <property type="taxonomic scope" value="Bacteria"/>
</dbReference>
<protein>
    <recommendedName>
        <fullName evidence="3">SapC family protein</fullName>
    </recommendedName>
</protein>
<reference evidence="1 2" key="1">
    <citation type="journal article" date="2008" name="J. Bacteriol.">
        <title>Insights into plant cell wall degradation from the genome sequence of the soil bacterium Cellvibrio japonicus.</title>
        <authorList>
            <person name="Deboy R.T."/>
            <person name="Mongodin E.F."/>
            <person name="Fouts D.E."/>
            <person name="Tailford L.E."/>
            <person name="Khouri H."/>
            <person name="Emerson J.B."/>
            <person name="Mohamoud Y."/>
            <person name="Watkins K."/>
            <person name="Henrissat B."/>
            <person name="Gilbert H.J."/>
            <person name="Nelson K.E."/>
        </authorList>
    </citation>
    <scope>NUCLEOTIDE SEQUENCE [LARGE SCALE GENOMIC DNA]</scope>
    <source>
        <strain evidence="1 2">Ueda107</strain>
    </source>
</reference>
<organism evidence="1 2">
    <name type="scientific">Cellvibrio japonicus (strain Ueda107)</name>
    <name type="common">Pseudomonas fluorescens subsp. cellulosa</name>
    <dbReference type="NCBI Taxonomy" id="498211"/>
    <lineage>
        <taxon>Bacteria</taxon>
        <taxon>Pseudomonadati</taxon>
        <taxon>Pseudomonadota</taxon>
        <taxon>Gammaproteobacteria</taxon>
        <taxon>Cellvibrionales</taxon>
        <taxon>Cellvibrionaceae</taxon>
        <taxon>Cellvibrio</taxon>
    </lineage>
</organism>
<proteinExistence type="predicted"/>
<gene>
    <name evidence="1" type="ordered locus">CJA_3628</name>
</gene>
<evidence type="ECO:0000313" key="1">
    <source>
        <dbReference type="EMBL" id="ACE83220.1"/>
    </source>
</evidence>
<dbReference type="Pfam" id="PF07277">
    <property type="entry name" value="SapC"/>
    <property type="match status" value="1"/>
</dbReference>
<evidence type="ECO:0000313" key="2">
    <source>
        <dbReference type="Proteomes" id="UP000001036"/>
    </source>
</evidence>
<name>B3PH33_CELJU</name>
<dbReference type="KEGG" id="cja:CJA_3628"/>
<dbReference type="InterPro" id="IPR010836">
    <property type="entry name" value="SapC"/>
</dbReference>
<accession>B3PH33</accession>
<sequence length="243" mass="26845">MTRYVMLNNLDHIGIKVNEHFMPEQGDNKAAVLTFPTEFSNVQKEYPILLSRDPATGNFQAVALLGLQKDENLFLEPIPETDHCSWSGQYIPAVLAKGPFITGIQEDMDGRQEAMVYIDLDSPKLGEGSGKSLFLAHGGNSPYLDYVTRLLSIIQQGKAVGDAMFAALAKLDLIEPITINIDLANGSKIKLSGYYTISEEKLSQLTGEVLEQLNKQGYLQGVFLIINSLSNIEKLIKLKNARL</sequence>
<dbReference type="Proteomes" id="UP000001036">
    <property type="component" value="Chromosome"/>
</dbReference>
<dbReference type="OrthoDB" id="8888710at2"/>
<evidence type="ECO:0008006" key="3">
    <source>
        <dbReference type="Google" id="ProtNLM"/>
    </source>
</evidence>
<dbReference type="RefSeq" id="WP_012489203.1">
    <property type="nucleotide sequence ID" value="NC_010995.1"/>
</dbReference>
<dbReference type="STRING" id="498211.CJA_3628"/>